<dbReference type="Proteomes" id="UP000008177">
    <property type="component" value="Unplaced contigs"/>
</dbReference>
<reference evidence="3" key="1">
    <citation type="journal article" date="2011" name="PLoS Genet.">
        <title>Genomic analysis of the necrotrophic fungal pathogens Sclerotinia sclerotiorum and Botrytis cinerea.</title>
        <authorList>
            <person name="Amselem J."/>
            <person name="Cuomo C.A."/>
            <person name="van Kan J.A."/>
            <person name="Viaud M."/>
            <person name="Benito E.P."/>
            <person name="Couloux A."/>
            <person name="Coutinho P.M."/>
            <person name="de Vries R.P."/>
            <person name="Dyer P.S."/>
            <person name="Fillinger S."/>
            <person name="Fournier E."/>
            <person name="Gout L."/>
            <person name="Hahn M."/>
            <person name="Kohn L."/>
            <person name="Lapalu N."/>
            <person name="Plummer K.M."/>
            <person name="Pradier J.M."/>
            <person name="Quevillon E."/>
            <person name="Sharon A."/>
            <person name="Simon A."/>
            <person name="ten Have A."/>
            <person name="Tudzynski B."/>
            <person name="Tudzynski P."/>
            <person name="Wincker P."/>
            <person name="Andrew M."/>
            <person name="Anthouard V."/>
            <person name="Beever R.E."/>
            <person name="Beffa R."/>
            <person name="Benoit I."/>
            <person name="Bouzid O."/>
            <person name="Brault B."/>
            <person name="Chen Z."/>
            <person name="Choquer M."/>
            <person name="Collemare J."/>
            <person name="Cotton P."/>
            <person name="Danchin E.G."/>
            <person name="Da Silva C."/>
            <person name="Gautier A."/>
            <person name="Giraud C."/>
            <person name="Giraud T."/>
            <person name="Gonzalez C."/>
            <person name="Grossetete S."/>
            <person name="Guldener U."/>
            <person name="Henrissat B."/>
            <person name="Howlett B.J."/>
            <person name="Kodira C."/>
            <person name="Kretschmer M."/>
            <person name="Lappartient A."/>
            <person name="Leroch M."/>
            <person name="Levis C."/>
            <person name="Mauceli E."/>
            <person name="Neuveglise C."/>
            <person name="Oeser B."/>
            <person name="Pearson M."/>
            <person name="Poulain J."/>
            <person name="Poussereau N."/>
            <person name="Quesneville H."/>
            <person name="Rascle C."/>
            <person name="Schumacher J."/>
            <person name="Segurens B."/>
            <person name="Sexton A."/>
            <person name="Silva E."/>
            <person name="Sirven C."/>
            <person name="Soanes D.M."/>
            <person name="Talbot N.J."/>
            <person name="Templeton M."/>
            <person name="Yandava C."/>
            <person name="Yarden O."/>
            <person name="Zeng Q."/>
            <person name="Rollins J.A."/>
            <person name="Lebrun M.H."/>
            <person name="Dickman M."/>
        </authorList>
    </citation>
    <scope>NUCLEOTIDE SEQUENCE [LARGE SCALE GENOMIC DNA]</scope>
    <source>
        <strain evidence="3">T4</strain>
    </source>
</reference>
<feature type="compositionally biased region" description="Basic residues" evidence="1">
    <location>
        <begin position="24"/>
        <end position="34"/>
    </location>
</feature>
<organism evidence="2 3">
    <name type="scientific">Botryotinia fuckeliana (strain T4)</name>
    <name type="common">Noble rot fungus</name>
    <name type="synonym">Botrytis cinerea</name>
    <dbReference type="NCBI Taxonomy" id="999810"/>
    <lineage>
        <taxon>Eukaryota</taxon>
        <taxon>Fungi</taxon>
        <taxon>Dikarya</taxon>
        <taxon>Ascomycota</taxon>
        <taxon>Pezizomycotina</taxon>
        <taxon>Leotiomycetes</taxon>
        <taxon>Helotiales</taxon>
        <taxon>Sclerotiniaceae</taxon>
        <taxon>Botrytis</taxon>
    </lineage>
</organism>
<name>G2XXC7_BOTF4</name>
<protein>
    <submittedName>
        <fullName evidence="2">Uncharacterized protein</fullName>
    </submittedName>
</protein>
<feature type="region of interest" description="Disordered" evidence="1">
    <location>
        <begin position="24"/>
        <end position="48"/>
    </location>
</feature>
<dbReference type="HOGENOM" id="CLU_3159868_0_0_1"/>
<proteinExistence type="predicted"/>
<sequence>MAGWSPDGLMDRNIFTTPEARFRRQQRYHSHHHNRDPVRSIESHLTPG</sequence>
<evidence type="ECO:0000313" key="3">
    <source>
        <dbReference type="Proteomes" id="UP000008177"/>
    </source>
</evidence>
<dbReference type="AlphaFoldDB" id="G2XXC7"/>
<accession>G2XXC7</accession>
<dbReference type="InParanoid" id="G2XXC7"/>
<gene>
    <name evidence="2" type="ORF">BofuT4_uP009220.1</name>
</gene>
<evidence type="ECO:0000256" key="1">
    <source>
        <dbReference type="SAM" id="MobiDB-lite"/>
    </source>
</evidence>
<dbReference type="EMBL" id="FQ790275">
    <property type="protein sequence ID" value="CCD45205.1"/>
    <property type="molecule type" value="Genomic_DNA"/>
</dbReference>
<evidence type="ECO:0000313" key="2">
    <source>
        <dbReference type="EMBL" id="CCD45205.1"/>
    </source>
</evidence>